<proteinExistence type="predicted"/>
<dbReference type="SUPFAM" id="SSF101874">
    <property type="entry name" value="YceI-like"/>
    <property type="match status" value="1"/>
</dbReference>
<dbReference type="SMART" id="SM00867">
    <property type="entry name" value="YceI"/>
    <property type="match status" value="1"/>
</dbReference>
<comment type="caution">
    <text evidence="2">The sequence shown here is derived from an EMBL/GenBank/DDBJ whole genome shotgun (WGS) entry which is preliminary data.</text>
</comment>
<sequence>MATNNWVLDPAHSEVQFKIRHLMITYVTGSFNLFEAHAVTENEDFSKAKISFKANIGSINTNNEQRDNHLKSPDFFDVEKFPTLSFISNKTEGAEEKGDFVLVGDLTIKDVTKSVKFNVEFGGITKDPYGQTKAGFSISGKINRKDFGLTWNATLESGGLMVGEDIKLTSEIQLIKQE</sequence>
<keyword evidence="3" id="KW-1185">Reference proteome</keyword>
<gene>
    <name evidence="2" type="ORF">J7I42_22325</name>
</gene>
<dbReference type="Gene3D" id="2.40.128.110">
    <property type="entry name" value="Lipid/polyisoprenoid-binding, YceI-like"/>
    <property type="match status" value="1"/>
</dbReference>
<evidence type="ECO:0000313" key="2">
    <source>
        <dbReference type="EMBL" id="MBO9203045.1"/>
    </source>
</evidence>
<evidence type="ECO:0000313" key="3">
    <source>
        <dbReference type="Proteomes" id="UP000677244"/>
    </source>
</evidence>
<evidence type="ECO:0000259" key="1">
    <source>
        <dbReference type="SMART" id="SM00867"/>
    </source>
</evidence>
<name>A0ABS3YYN7_9BACT</name>
<dbReference type="RefSeq" id="WP_209141100.1">
    <property type="nucleotide sequence ID" value="NZ_JAGHKO010000005.1"/>
</dbReference>
<dbReference type="PANTHER" id="PTHR34406">
    <property type="entry name" value="PROTEIN YCEI"/>
    <property type="match status" value="1"/>
</dbReference>
<dbReference type="InterPro" id="IPR036761">
    <property type="entry name" value="TTHA0802/YceI-like_sf"/>
</dbReference>
<feature type="domain" description="Lipid/polyisoprenoid-binding YceI-like" evidence="1">
    <location>
        <begin position="5"/>
        <end position="175"/>
    </location>
</feature>
<dbReference type="Proteomes" id="UP000677244">
    <property type="component" value="Unassembled WGS sequence"/>
</dbReference>
<dbReference type="Pfam" id="PF04264">
    <property type="entry name" value="YceI"/>
    <property type="match status" value="1"/>
</dbReference>
<accession>A0ABS3YYN7</accession>
<organism evidence="2 3">
    <name type="scientific">Niastella soli</name>
    <dbReference type="NCBI Taxonomy" id="2821487"/>
    <lineage>
        <taxon>Bacteria</taxon>
        <taxon>Pseudomonadati</taxon>
        <taxon>Bacteroidota</taxon>
        <taxon>Chitinophagia</taxon>
        <taxon>Chitinophagales</taxon>
        <taxon>Chitinophagaceae</taxon>
        <taxon>Niastella</taxon>
    </lineage>
</organism>
<dbReference type="PANTHER" id="PTHR34406:SF1">
    <property type="entry name" value="PROTEIN YCEI"/>
    <property type="match status" value="1"/>
</dbReference>
<protein>
    <submittedName>
        <fullName evidence="2">YceI family protein</fullName>
    </submittedName>
</protein>
<dbReference type="EMBL" id="JAGHKO010000005">
    <property type="protein sequence ID" value="MBO9203045.1"/>
    <property type="molecule type" value="Genomic_DNA"/>
</dbReference>
<dbReference type="InterPro" id="IPR007372">
    <property type="entry name" value="Lipid/polyisoprenoid-bd_YceI"/>
</dbReference>
<reference evidence="2 3" key="1">
    <citation type="submission" date="2021-03" db="EMBL/GenBank/DDBJ databases">
        <title>Assistant Professor.</title>
        <authorList>
            <person name="Huq M.A."/>
        </authorList>
    </citation>
    <scope>NUCLEOTIDE SEQUENCE [LARGE SCALE GENOMIC DNA]</scope>
    <source>
        <strain evidence="2 3">MAH-29</strain>
    </source>
</reference>